<dbReference type="EMBL" id="AQGU01000022">
    <property type="protein sequence ID" value="MBE0358211.1"/>
    <property type="molecule type" value="Genomic_DNA"/>
</dbReference>
<dbReference type="Proteomes" id="UP000648482">
    <property type="component" value="Unassembled WGS sequence"/>
</dbReference>
<dbReference type="RefSeq" id="WP_193154799.1">
    <property type="nucleotide sequence ID" value="NZ_AQGU01000022.1"/>
</dbReference>
<feature type="domain" description="RES" evidence="1">
    <location>
        <begin position="168"/>
        <end position="321"/>
    </location>
</feature>
<evidence type="ECO:0000259" key="1">
    <source>
        <dbReference type="SMART" id="SM00953"/>
    </source>
</evidence>
<evidence type="ECO:0000313" key="3">
    <source>
        <dbReference type="Proteomes" id="UP000648482"/>
    </source>
</evidence>
<reference evidence="2 3" key="1">
    <citation type="submission" date="2015-06" db="EMBL/GenBank/DDBJ databases">
        <title>Genome sequence of Pseudoalteromonas aliena.</title>
        <authorList>
            <person name="Xie B.-B."/>
            <person name="Rong J.-C."/>
            <person name="Qin Q.-L."/>
            <person name="Zhang Y.-Z."/>
        </authorList>
    </citation>
    <scope>NUCLEOTIDE SEQUENCE [LARGE SCALE GENOMIC DNA]</scope>
    <source>
        <strain evidence="2 3">SW19</strain>
    </source>
</reference>
<evidence type="ECO:0000313" key="2">
    <source>
        <dbReference type="EMBL" id="MBE0358211.1"/>
    </source>
</evidence>
<keyword evidence="3" id="KW-1185">Reference proteome</keyword>
<organism evidence="2 3">
    <name type="scientific">Pseudoalteromonas aliena SW19</name>
    <dbReference type="NCBI Taxonomy" id="1314866"/>
    <lineage>
        <taxon>Bacteria</taxon>
        <taxon>Pseudomonadati</taxon>
        <taxon>Pseudomonadota</taxon>
        <taxon>Gammaproteobacteria</taxon>
        <taxon>Alteromonadales</taxon>
        <taxon>Pseudoalteromonadaceae</taxon>
        <taxon>Pseudoalteromonas</taxon>
    </lineage>
</organism>
<gene>
    <name evidence="2" type="ORF">PALI_a1447</name>
</gene>
<protein>
    <recommendedName>
        <fullName evidence="1">RES domain-containing protein</fullName>
    </recommendedName>
</protein>
<sequence length="337" mass="37957">MEYCGGCLNSEFISEDIAVKSTKNGDCQICGSKNVALIGIEHLHNLFNSLIELYKPHESGELLISLLKKDWLLFGEVPDDRISKLLHGVKYGDENLALNYISVAQQTELFDWISFKEELKHVNRFFPTTFPQHDALASLISYLSAEVPIENSNYYRARIQKTSKESFPPKEMGAPPKTLASNGRANPFGISYLYVASTENTAVSEVRPHNNEYITIANFIAKEELKLVDLRSPRKTIVPFRYSEASLKNIYQGLNLLEMLGEELTKPVSQSKAQLEYLSSQYLCEFIKSQGYDGVTYESALGDGDNYAIFDEQKLECISIGQVKVTSVKISHDKIII</sequence>
<name>A0ABR9DX89_9GAMM</name>
<accession>A0ABR9DX89</accession>
<dbReference type="Pfam" id="PF08808">
    <property type="entry name" value="RES"/>
    <property type="match status" value="1"/>
</dbReference>
<dbReference type="SMART" id="SM00953">
    <property type="entry name" value="RES"/>
    <property type="match status" value="1"/>
</dbReference>
<dbReference type="InterPro" id="IPR014914">
    <property type="entry name" value="RES_dom"/>
</dbReference>
<proteinExistence type="predicted"/>
<comment type="caution">
    <text evidence="2">The sequence shown here is derived from an EMBL/GenBank/DDBJ whole genome shotgun (WGS) entry which is preliminary data.</text>
</comment>